<dbReference type="PROSITE" id="PS50928">
    <property type="entry name" value="ABC_TM1"/>
    <property type="match status" value="1"/>
</dbReference>
<proteinExistence type="inferred from homology"/>
<evidence type="ECO:0000256" key="3">
    <source>
        <dbReference type="ARBA" id="ARBA00022475"/>
    </source>
</evidence>
<feature type="transmembrane region" description="Helical" evidence="7">
    <location>
        <begin position="103"/>
        <end position="127"/>
    </location>
</feature>
<protein>
    <submittedName>
        <fullName evidence="9">Sugar ABC transporter permease</fullName>
    </submittedName>
</protein>
<keyword evidence="6 7" id="KW-0472">Membrane</keyword>
<evidence type="ECO:0000256" key="4">
    <source>
        <dbReference type="ARBA" id="ARBA00022692"/>
    </source>
</evidence>
<accession>A0A1T2X0X5</accession>
<dbReference type="CDD" id="cd06261">
    <property type="entry name" value="TM_PBP2"/>
    <property type="match status" value="1"/>
</dbReference>
<dbReference type="STRING" id="1324314.BVG16_28965"/>
<feature type="transmembrane region" description="Helical" evidence="7">
    <location>
        <begin position="12"/>
        <end position="32"/>
    </location>
</feature>
<feature type="transmembrane region" description="Helical" evidence="7">
    <location>
        <begin position="246"/>
        <end position="268"/>
    </location>
</feature>
<dbReference type="PANTHER" id="PTHR43744:SF12">
    <property type="entry name" value="ABC TRANSPORTER PERMEASE PROTEIN MG189-RELATED"/>
    <property type="match status" value="1"/>
</dbReference>
<evidence type="ECO:0000313" key="10">
    <source>
        <dbReference type="Proteomes" id="UP000190188"/>
    </source>
</evidence>
<dbReference type="OrthoDB" id="9772609at2"/>
<dbReference type="Gene3D" id="1.10.3720.10">
    <property type="entry name" value="MetI-like"/>
    <property type="match status" value="1"/>
</dbReference>
<name>A0A1T2X0X5_9BACL</name>
<feature type="domain" description="ABC transmembrane type-1" evidence="8">
    <location>
        <begin position="71"/>
        <end position="269"/>
    </location>
</feature>
<keyword evidence="3" id="KW-1003">Cell membrane</keyword>
<feature type="transmembrane region" description="Helical" evidence="7">
    <location>
        <begin position="75"/>
        <end position="96"/>
    </location>
</feature>
<comment type="subcellular location">
    <subcellularLocation>
        <location evidence="1 7">Cell membrane</location>
        <topology evidence="1 7">Multi-pass membrane protein</topology>
    </subcellularLocation>
</comment>
<dbReference type="Pfam" id="PF00528">
    <property type="entry name" value="BPD_transp_1"/>
    <property type="match status" value="1"/>
</dbReference>
<evidence type="ECO:0000256" key="7">
    <source>
        <dbReference type="RuleBase" id="RU363032"/>
    </source>
</evidence>
<dbReference type="GO" id="GO:0055085">
    <property type="term" value="P:transmembrane transport"/>
    <property type="evidence" value="ECO:0007669"/>
    <property type="project" value="InterPro"/>
</dbReference>
<dbReference type="AlphaFoldDB" id="A0A1T2X0X5"/>
<dbReference type="EMBL" id="MSZX01000018">
    <property type="protein sequence ID" value="OPA73366.1"/>
    <property type="molecule type" value="Genomic_DNA"/>
</dbReference>
<dbReference type="RefSeq" id="WP_078502686.1">
    <property type="nucleotide sequence ID" value="NZ_MSZX01000018.1"/>
</dbReference>
<keyword evidence="2 7" id="KW-0813">Transport</keyword>
<feature type="transmembrane region" description="Helical" evidence="7">
    <location>
        <begin position="190"/>
        <end position="215"/>
    </location>
</feature>
<dbReference type="InterPro" id="IPR035906">
    <property type="entry name" value="MetI-like_sf"/>
</dbReference>
<dbReference type="PANTHER" id="PTHR43744">
    <property type="entry name" value="ABC TRANSPORTER PERMEASE PROTEIN MG189-RELATED-RELATED"/>
    <property type="match status" value="1"/>
</dbReference>
<evidence type="ECO:0000256" key="1">
    <source>
        <dbReference type="ARBA" id="ARBA00004651"/>
    </source>
</evidence>
<keyword evidence="5 7" id="KW-1133">Transmembrane helix</keyword>
<feature type="transmembrane region" description="Helical" evidence="7">
    <location>
        <begin position="147"/>
        <end position="169"/>
    </location>
</feature>
<gene>
    <name evidence="9" type="ORF">BVG16_28965</name>
</gene>
<comment type="caution">
    <text evidence="9">The sequence shown here is derived from an EMBL/GenBank/DDBJ whole genome shotgun (WGS) entry which is preliminary data.</text>
</comment>
<keyword evidence="10" id="KW-1185">Reference proteome</keyword>
<dbReference type="InterPro" id="IPR000515">
    <property type="entry name" value="MetI-like"/>
</dbReference>
<reference evidence="9 10" key="1">
    <citation type="submission" date="2017-01" db="EMBL/GenBank/DDBJ databases">
        <title>Genome analysis of Paenibacillus selenitrireducens ES3-24.</title>
        <authorList>
            <person name="Xu D."/>
            <person name="Yao R."/>
            <person name="Zheng S."/>
        </authorList>
    </citation>
    <scope>NUCLEOTIDE SEQUENCE [LARGE SCALE GENOMIC DNA]</scope>
    <source>
        <strain evidence="9 10">ES3-24</strain>
    </source>
</reference>
<organism evidence="9 10">
    <name type="scientific">Paenibacillus selenitireducens</name>
    <dbReference type="NCBI Taxonomy" id="1324314"/>
    <lineage>
        <taxon>Bacteria</taxon>
        <taxon>Bacillati</taxon>
        <taxon>Bacillota</taxon>
        <taxon>Bacilli</taxon>
        <taxon>Bacillales</taxon>
        <taxon>Paenibacillaceae</taxon>
        <taxon>Paenibacillus</taxon>
    </lineage>
</organism>
<comment type="similarity">
    <text evidence="7">Belongs to the binding-protein-dependent transport system permease family.</text>
</comment>
<evidence type="ECO:0000256" key="6">
    <source>
        <dbReference type="ARBA" id="ARBA00023136"/>
    </source>
</evidence>
<dbReference type="Proteomes" id="UP000190188">
    <property type="component" value="Unassembled WGS sequence"/>
</dbReference>
<evidence type="ECO:0000256" key="2">
    <source>
        <dbReference type="ARBA" id="ARBA00022448"/>
    </source>
</evidence>
<sequence>MKRTATRYRNIALEVCAWLLGIIMMLPIYIMIVNSFKGRKEIFTNTFGLPDSWSFAFYAKAMEKMNFLTAFKNSLIVTAISICLIIIFAAMTSWMLVRMNNKLANLILLVFVATMLIPFQSVMIPLMQYMSSWDIPAIGFSMVNTHYGLIFMYIGFGLSMSVFLYHGFIKGVPVALEEAAMIEGCNKWQTFWKIVFPMLIPITMTVGILNLLWIWNDYLLPSLTLSSPTLRTIPLSTFFFFGEFTIQWNLAMAGLVVSIIPVIIFYLFAQKYIIKGVMAGAVK</sequence>
<dbReference type="SUPFAM" id="SSF161098">
    <property type="entry name" value="MetI-like"/>
    <property type="match status" value="1"/>
</dbReference>
<dbReference type="GO" id="GO:0005886">
    <property type="term" value="C:plasma membrane"/>
    <property type="evidence" value="ECO:0007669"/>
    <property type="project" value="UniProtKB-SubCell"/>
</dbReference>
<keyword evidence="4 7" id="KW-0812">Transmembrane</keyword>
<evidence type="ECO:0000256" key="5">
    <source>
        <dbReference type="ARBA" id="ARBA00022989"/>
    </source>
</evidence>
<evidence type="ECO:0000313" key="9">
    <source>
        <dbReference type="EMBL" id="OPA73366.1"/>
    </source>
</evidence>
<evidence type="ECO:0000259" key="8">
    <source>
        <dbReference type="PROSITE" id="PS50928"/>
    </source>
</evidence>